<reference evidence="1" key="1">
    <citation type="submission" date="2018-04" db="EMBL/GenBank/DDBJ databases">
        <title>WGS assembly of Panicum hallii.</title>
        <authorList>
            <person name="Lovell J."/>
            <person name="Jenkins J."/>
            <person name="Lowry D."/>
            <person name="Mamidi S."/>
            <person name="Sreedasyam A."/>
            <person name="Weng X."/>
            <person name="Barry K."/>
            <person name="Bonette J."/>
            <person name="Campitelli B."/>
            <person name="Daum C."/>
            <person name="Gordon S."/>
            <person name="Gould B."/>
            <person name="Lipzen A."/>
            <person name="Macqueen A."/>
            <person name="Palacio-Mejia J."/>
            <person name="Plott C."/>
            <person name="Shakirov E."/>
            <person name="Shu S."/>
            <person name="Yoshinaga Y."/>
            <person name="Zane M."/>
            <person name="Rokhsar D."/>
            <person name="Grimwood J."/>
            <person name="Schmutz J."/>
            <person name="Juenger T."/>
        </authorList>
    </citation>
    <scope>NUCLEOTIDE SEQUENCE [LARGE SCALE GENOMIC DNA]</scope>
    <source>
        <strain evidence="1">FIL2</strain>
    </source>
</reference>
<organism evidence="1">
    <name type="scientific">Panicum hallii</name>
    <dbReference type="NCBI Taxonomy" id="206008"/>
    <lineage>
        <taxon>Eukaryota</taxon>
        <taxon>Viridiplantae</taxon>
        <taxon>Streptophyta</taxon>
        <taxon>Embryophyta</taxon>
        <taxon>Tracheophyta</taxon>
        <taxon>Spermatophyta</taxon>
        <taxon>Magnoliopsida</taxon>
        <taxon>Liliopsida</taxon>
        <taxon>Poales</taxon>
        <taxon>Poaceae</taxon>
        <taxon>PACMAD clade</taxon>
        <taxon>Panicoideae</taxon>
        <taxon>Panicodae</taxon>
        <taxon>Paniceae</taxon>
        <taxon>Panicinae</taxon>
        <taxon>Panicum</taxon>
        <taxon>Panicum sect. Panicum</taxon>
    </lineage>
</organism>
<dbReference type="Gramene" id="PVH35772">
    <property type="protein sequence ID" value="PVH35772"/>
    <property type="gene ID" value="PAHAL_7G273100"/>
</dbReference>
<evidence type="ECO:0000313" key="1">
    <source>
        <dbReference type="EMBL" id="PVH35772.1"/>
    </source>
</evidence>
<name>A0A2T8IDN7_9POAL</name>
<gene>
    <name evidence="1" type="ORF">PAHAL_7G273100</name>
</gene>
<protein>
    <submittedName>
        <fullName evidence="1">Uncharacterized protein</fullName>
    </submittedName>
</protein>
<proteinExistence type="predicted"/>
<dbReference type="Proteomes" id="UP000243499">
    <property type="component" value="Chromosome 7"/>
</dbReference>
<dbReference type="EMBL" id="CM008052">
    <property type="protein sequence ID" value="PVH35772.1"/>
    <property type="molecule type" value="Genomic_DNA"/>
</dbReference>
<sequence length="180" mass="20375">MLLLSCTCRAQVAQILIAGTSETFPYLPRGQRRQFYTFNSTTICLRDAPAGVIFSKVNSCPMTPNPGQQPHQTFAPTWPTTETIQQQHGICWLLGSAYARPILRRRQEQEPRLALGLLAGTEVDDDGDQFPFLVELRRQGLEVLPMPRLLSLPIYFYGSTYRQWLGPRARSAAEHNQLDL</sequence>
<accession>A0A2T8IDN7</accession>
<dbReference type="AlphaFoldDB" id="A0A2T8IDN7"/>